<dbReference type="EMBL" id="LN650648">
    <property type="protein sequence ID" value="CEI72732.1"/>
    <property type="molecule type" value="Genomic_DNA"/>
</dbReference>
<evidence type="ECO:0000256" key="11">
    <source>
        <dbReference type="NCBIfam" id="TIGR01204"/>
    </source>
</evidence>
<evidence type="ECO:0000256" key="3">
    <source>
        <dbReference type="ARBA" id="ARBA00011738"/>
    </source>
</evidence>
<evidence type="ECO:0000256" key="5">
    <source>
        <dbReference type="ARBA" id="ARBA00022598"/>
    </source>
</evidence>
<keyword evidence="13" id="KW-1185">Reference proteome</keyword>
<name>A0A2P2BR29_9FIRM</name>
<evidence type="ECO:0000313" key="13">
    <source>
        <dbReference type="Proteomes" id="UP000245695"/>
    </source>
</evidence>
<dbReference type="InterPro" id="IPR005499">
    <property type="entry name" value="BioW"/>
</dbReference>
<evidence type="ECO:0000256" key="10">
    <source>
        <dbReference type="ARBA" id="ARBA00049553"/>
    </source>
</evidence>
<evidence type="ECO:0000256" key="7">
    <source>
        <dbReference type="ARBA" id="ARBA00022756"/>
    </source>
</evidence>
<keyword evidence="5 12" id="KW-0436">Ligase</keyword>
<reference evidence="12 13" key="1">
    <citation type="submission" date="2014-09" db="EMBL/GenBank/DDBJ databases">
        <authorList>
            <person name="Hornung B.V."/>
        </authorList>
    </citation>
    <scope>NUCLEOTIDE SEQUENCE [LARGE SCALE GENOMIC DNA]</scope>
    <source>
        <strain evidence="12 13">FRIFI</strain>
    </source>
</reference>
<sequence length="263" mass="30438">MNLYSIKMRGSKEHNHISGAESIVSEKDLQNAVSVLIKRALTHSKGKSDFINIKIEEVKKEELKYIDPLYVTTLNTKNKKESYEFLYNNLLKLNINSKNAIYIIDLFKSIKNMRGAVLLDVNNLKRLEKDKLRGIRATYMDFEDSKVDMLDKQYECTDNLNKNEKLLQNTHFIEALCLSSKVCNAPNIIGEMCCSDDKNYTTGYIASKKFGYIRVKHMKDIGEDRGGRIFLYDPTIDSKYTLEDTIKYLENTKVIVKDKVIFK</sequence>
<evidence type="ECO:0000256" key="4">
    <source>
        <dbReference type="ARBA" id="ARBA00012984"/>
    </source>
</evidence>
<evidence type="ECO:0000256" key="8">
    <source>
        <dbReference type="ARBA" id="ARBA00022840"/>
    </source>
</evidence>
<dbReference type="NCBIfam" id="NF002360">
    <property type="entry name" value="PRK01322.1"/>
    <property type="match status" value="1"/>
</dbReference>
<dbReference type="Proteomes" id="UP000245695">
    <property type="component" value="Chromosome 1"/>
</dbReference>
<comment type="cofactor">
    <cofactor evidence="1">
        <name>Mg(2+)</name>
        <dbReference type="ChEBI" id="CHEBI:18420"/>
    </cofactor>
</comment>
<organism evidence="12 13">
    <name type="scientific">Romboutsia hominis</name>
    <dbReference type="NCBI Taxonomy" id="1507512"/>
    <lineage>
        <taxon>Bacteria</taxon>
        <taxon>Bacillati</taxon>
        <taxon>Bacillota</taxon>
        <taxon>Clostridia</taxon>
        <taxon>Peptostreptococcales</taxon>
        <taxon>Peptostreptococcaceae</taxon>
        <taxon>Romboutsia</taxon>
    </lineage>
</organism>
<protein>
    <recommendedName>
        <fullName evidence="4 11">6-carboxyhexanoate--CoA ligase</fullName>
        <ecNumber evidence="4 11">6.2.1.14</ecNumber>
    </recommendedName>
</protein>
<dbReference type="RefSeq" id="WP_166505314.1">
    <property type="nucleotide sequence ID" value="NZ_LN650648.1"/>
</dbReference>
<comment type="pathway">
    <text evidence="2">Metabolic intermediate metabolism; pimeloyl-CoA biosynthesis; pimeloyl-CoA from pimelate: step 1/1.</text>
</comment>
<dbReference type="AlphaFoldDB" id="A0A2P2BR29"/>
<evidence type="ECO:0000256" key="9">
    <source>
        <dbReference type="ARBA" id="ARBA00022842"/>
    </source>
</evidence>
<keyword evidence="9" id="KW-0460">Magnesium</keyword>
<keyword evidence="7" id="KW-0093">Biotin biosynthesis</keyword>
<proteinExistence type="predicted"/>
<evidence type="ECO:0000313" key="12">
    <source>
        <dbReference type="EMBL" id="CEI72732.1"/>
    </source>
</evidence>
<dbReference type="GO" id="GO:0009102">
    <property type="term" value="P:biotin biosynthetic process"/>
    <property type="evidence" value="ECO:0007669"/>
    <property type="project" value="UniProtKB-UniRule"/>
</dbReference>
<accession>A0A2P2BR29</accession>
<gene>
    <name evidence="12" type="ORF">FRIFI_1195</name>
</gene>
<dbReference type="Pfam" id="PF03744">
    <property type="entry name" value="BioW"/>
    <property type="match status" value="1"/>
</dbReference>
<dbReference type="GO" id="GO:0005524">
    <property type="term" value="F:ATP binding"/>
    <property type="evidence" value="ECO:0007669"/>
    <property type="project" value="UniProtKB-KW"/>
</dbReference>
<evidence type="ECO:0000256" key="1">
    <source>
        <dbReference type="ARBA" id="ARBA00001946"/>
    </source>
</evidence>
<evidence type="ECO:0000256" key="2">
    <source>
        <dbReference type="ARBA" id="ARBA00005075"/>
    </source>
</evidence>
<dbReference type="NCBIfam" id="TIGR01204">
    <property type="entry name" value="bioW"/>
    <property type="match status" value="1"/>
</dbReference>
<comment type="subunit">
    <text evidence="3">Homodimer.</text>
</comment>
<keyword evidence="6" id="KW-0547">Nucleotide-binding</keyword>
<dbReference type="EC" id="6.2.1.14" evidence="4 11"/>
<dbReference type="GO" id="GO:0042410">
    <property type="term" value="F:6-carboxyhexanoate-CoA ligase activity"/>
    <property type="evidence" value="ECO:0007669"/>
    <property type="project" value="UniProtKB-UniRule"/>
</dbReference>
<dbReference type="UniPathway" id="UPA00999">
    <property type="reaction ID" value="UER00351"/>
</dbReference>
<keyword evidence="8" id="KW-0067">ATP-binding</keyword>
<comment type="catalytic activity">
    <reaction evidence="10">
        <text>heptanedioate + ATP + CoA = 6-carboxyhexanoyl-CoA + AMP + diphosphate</text>
        <dbReference type="Rhea" id="RHEA:14781"/>
        <dbReference type="ChEBI" id="CHEBI:30616"/>
        <dbReference type="ChEBI" id="CHEBI:33019"/>
        <dbReference type="ChEBI" id="CHEBI:36165"/>
        <dbReference type="ChEBI" id="CHEBI:57287"/>
        <dbReference type="ChEBI" id="CHEBI:57360"/>
        <dbReference type="ChEBI" id="CHEBI:456215"/>
        <dbReference type="EC" id="6.2.1.14"/>
    </reaction>
</comment>
<evidence type="ECO:0000256" key="6">
    <source>
        <dbReference type="ARBA" id="ARBA00022741"/>
    </source>
</evidence>
<dbReference type="KEGG" id="rhom:FRIFI_1195"/>